<dbReference type="GO" id="GO:0006355">
    <property type="term" value="P:regulation of DNA-templated transcription"/>
    <property type="evidence" value="ECO:0007669"/>
    <property type="project" value="InterPro"/>
</dbReference>
<dbReference type="Gene3D" id="1.10.10.10">
    <property type="entry name" value="Winged helix-like DNA-binding domain superfamily/Winged helix DNA-binding domain"/>
    <property type="match status" value="1"/>
</dbReference>
<dbReference type="PANTHER" id="PTHR44688">
    <property type="entry name" value="DNA-BINDING TRANSCRIPTIONAL ACTIVATOR DEVR_DOSR"/>
    <property type="match status" value="1"/>
</dbReference>
<keyword evidence="6" id="KW-1185">Reference proteome</keyword>
<evidence type="ECO:0000256" key="2">
    <source>
        <dbReference type="ARBA" id="ARBA00023125"/>
    </source>
</evidence>
<dbReference type="SUPFAM" id="SSF75516">
    <property type="entry name" value="Pheromone-binding domain of LuxR-like quorum-sensing transcription factors"/>
    <property type="match status" value="1"/>
</dbReference>
<keyword evidence="2" id="KW-0238">DNA-binding</keyword>
<feature type="domain" description="HTH luxR-type" evidence="4">
    <location>
        <begin position="175"/>
        <end position="240"/>
    </location>
</feature>
<sequence length="248" mass="28216">MLQYVKAICQCETMAEVWEIHCKKMESYGFDRLIYGVTHFMTPNSIGPREDVMTLSSHDPEYMEHYYGPELYRSSPMLLWAAANTGACSWSWIHKNMDIMDDNNRKVIQLNRQMGITAGYTLSFQETSRRSKGVIALTARRGLSQEDVDAIWKEQGDEIEALNNVAHLKIISLPLSTERSNLSKRQREVLEWVGDGKTNQDIATILGVTPATVEKHLRIARDKLGVDTSAQAVLKMSFLNQIFTPDRS</sequence>
<evidence type="ECO:0000256" key="3">
    <source>
        <dbReference type="ARBA" id="ARBA00023163"/>
    </source>
</evidence>
<dbReference type="SUPFAM" id="SSF46894">
    <property type="entry name" value="C-terminal effector domain of the bipartite response regulators"/>
    <property type="match status" value="1"/>
</dbReference>
<dbReference type="CDD" id="cd06170">
    <property type="entry name" value="LuxR_C_like"/>
    <property type="match status" value="1"/>
</dbReference>
<dbReference type="PANTHER" id="PTHR44688:SF16">
    <property type="entry name" value="DNA-BINDING TRANSCRIPTIONAL ACTIVATOR DEVR_DOSR"/>
    <property type="match status" value="1"/>
</dbReference>
<dbReference type="EMBL" id="OMOI01000001">
    <property type="protein sequence ID" value="SPF76376.1"/>
    <property type="molecule type" value="Genomic_DNA"/>
</dbReference>
<dbReference type="Pfam" id="PF03472">
    <property type="entry name" value="Autoind_bind"/>
    <property type="match status" value="1"/>
</dbReference>
<dbReference type="PROSITE" id="PS50043">
    <property type="entry name" value="HTH_LUXR_2"/>
    <property type="match status" value="1"/>
</dbReference>
<accession>A0A2R8AK35</accession>
<dbReference type="Proteomes" id="UP000244911">
    <property type="component" value="Unassembled WGS sequence"/>
</dbReference>
<dbReference type="OrthoDB" id="3679796at2"/>
<gene>
    <name evidence="5" type="primary">esaR</name>
    <name evidence="5" type="ORF">ALP8811_01380</name>
</gene>
<dbReference type="Gene3D" id="3.30.450.80">
    <property type="entry name" value="Transcription factor LuxR-like, autoinducer-binding domain"/>
    <property type="match status" value="1"/>
</dbReference>
<dbReference type="InterPro" id="IPR016032">
    <property type="entry name" value="Sig_transdc_resp-reg_C-effctor"/>
</dbReference>
<dbReference type="GO" id="GO:0003677">
    <property type="term" value="F:DNA binding"/>
    <property type="evidence" value="ECO:0007669"/>
    <property type="project" value="UniProtKB-KW"/>
</dbReference>
<dbReference type="SMART" id="SM00421">
    <property type="entry name" value="HTH_LUXR"/>
    <property type="match status" value="1"/>
</dbReference>
<keyword evidence="1" id="KW-0805">Transcription regulation</keyword>
<evidence type="ECO:0000313" key="5">
    <source>
        <dbReference type="EMBL" id="SPF76376.1"/>
    </source>
</evidence>
<dbReference type="AlphaFoldDB" id="A0A2R8AK35"/>
<proteinExistence type="predicted"/>
<dbReference type="InterPro" id="IPR005143">
    <property type="entry name" value="TF_LuxR_autoind-bd_dom"/>
</dbReference>
<dbReference type="InterPro" id="IPR000792">
    <property type="entry name" value="Tscrpt_reg_LuxR_C"/>
</dbReference>
<evidence type="ECO:0000256" key="1">
    <source>
        <dbReference type="ARBA" id="ARBA00023015"/>
    </source>
</evidence>
<evidence type="ECO:0000259" key="4">
    <source>
        <dbReference type="PROSITE" id="PS50043"/>
    </source>
</evidence>
<dbReference type="InterPro" id="IPR036388">
    <property type="entry name" value="WH-like_DNA-bd_sf"/>
</dbReference>
<organism evidence="5 6">
    <name type="scientific">Aliiroseovarius pelagivivens</name>
    <dbReference type="NCBI Taxonomy" id="1639690"/>
    <lineage>
        <taxon>Bacteria</taxon>
        <taxon>Pseudomonadati</taxon>
        <taxon>Pseudomonadota</taxon>
        <taxon>Alphaproteobacteria</taxon>
        <taxon>Rhodobacterales</taxon>
        <taxon>Paracoccaceae</taxon>
        <taxon>Aliiroseovarius</taxon>
    </lineage>
</organism>
<dbReference type="InterPro" id="IPR036693">
    <property type="entry name" value="TF_LuxR_autoind-bd_dom_sf"/>
</dbReference>
<dbReference type="PRINTS" id="PR00038">
    <property type="entry name" value="HTHLUXR"/>
</dbReference>
<reference evidence="5 6" key="1">
    <citation type="submission" date="2018-03" db="EMBL/GenBank/DDBJ databases">
        <authorList>
            <person name="Keele B.F."/>
        </authorList>
    </citation>
    <scope>NUCLEOTIDE SEQUENCE [LARGE SCALE GENOMIC DNA]</scope>
    <source>
        <strain evidence="5 6">CECT 8811</strain>
    </source>
</reference>
<evidence type="ECO:0000313" key="6">
    <source>
        <dbReference type="Proteomes" id="UP000244911"/>
    </source>
</evidence>
<dbReference type="Pfam" id="PF00196">
    <property type="entry name" value="GerE"/>
    <property type="match status" value="1"/>
</dbReference>
<name>A0A2R8AK35_9RHOB</name>
<keyword evidence="3" id="KW-0804">Transcription</keyword>
<protein>
    <submittedName>
        <fullName evidence="5">Transcriptional activator protein EsaR</fullName>
    </submittedName>
</protein>